<keyword evidence="9" id="KW-0511">Multifunctional enzyme</keyword>
<evidence type="ECO:0000256" key="8">
    <source>
        <dbReference type="ARBA" id="ARBA00023239"/>
    </source>
</evidence>
<reference evidence="20" key="1">
    <citation type="journal article" date="2019" name="Beilstein J. Org. Chem.">
        <title>Nanangenines: drimane sesquiterpenoids as the dominant metabolite cohort of a novel Australian fungus, Aspergillus nanangensis.</title>
        <authorList>
            <person name="Lacey H.J."/>
            <person name="Gilchrist C.L.M."/>
            <person name="Crombie A."/>
            <person name="Kalaitzis J.A."/>
            <person name="Vuong D."/>
            <person name="Rutledge P.J."/>
            <person name="Turner P."/>
            <person name="Pitt J.I."/>
            <person name="Lacey E."/>
            <person name="Chooi Y.H."/>
            <person name="Piggott A.M."/>
        </authorList>
    </citation>
    <scope>NUCLEOTIDE SEQUENCE</scope>
    <source>
        <strain evidence="20">MST-FP2251</strain>
    </source>
</reference>
<dbReference type="EMBL" id="VCAU01000001">
    <property type="protein sequence ID" value="KAF9895183.1"/>
    <property type="molecule type" value="Genomic_DNA"/>
</dbReference>
<evidence type="ECO:0000256" key="14">
    <source>
        <dbReference type="ARBA" id="ARBA00048572"/>
    </source>
</evidence>
<evidence type="ECO:0000313" key="20">
    <source>
        <dbReference type="EMBL" id="KAF9895183.1"/>
    </source>
</evidence>
<evidence type="ECO:0000256" key="17">
    <source>
        <dbReference type="PIRSR" id="PIRSR005562-1"/>
    </source>
</evidence>
<dbReference type="GO" id="GO:0004314">
    <property type="term" value="F:[acyl-carrier-protein] S-malonyltransferase activity"/>
    <property type="evidence" value="ECO:0007669"/>
    <property type="project" value="UniProtKB-EC"/>
</dbReference>
<feature type="active site" description="For malonyltransferase activity" evidence="17">
    <location>
        <position position="1843"/>
    </location>
</feature>
<dbReference type="GO" id="GO:0005835">
    <property type="term" value="C:fatty acid synthase complex"/>
    <property type="evidence" value="ECO:0007669"/>
    <property type="project" value="UniProtKB-UniRule"/>
</dbReference>
<dbReference type="GO" id="GO:0019171">
    <property type="term" value="F:(3R)-hydroxyacyl-[acyl-carrier-protein] dehydratase activity"/>
    <property type="evidence" value="ECO:0007669"/>
    <property type="project" value="UniProtKB-EC"/>
</dbReference>
<dbReference type="Gene3D" id="2.40.128.700">
    <property type="match status" value="1"/>
</dbReference>
<dbReference type="Gene3D" id="6.10.60.10">
    <property type="match status" value="1"/>
</dbReference>
<dbReference type="InterPro" id="IPR050830">
    <property type="entry name" value="Fungal_FAS"/>
</dbReference>
<evidence type="ECO:0000256" key="9">
    <source>
        <dbReference type="ARBA" id="ARBA00023268"/>
    </source>
</evidence>
<dbReference type="Proteomes" id="UP001194746">
    <property type="component" value="Unassembled WGS sequence"/>
</dbReference>
<dbReference type="SMART" id="SM00827">
    <property type="entry name" value="PKS_AT"/>
    <property type="match status" value="1"/>
</dbReference>
<dbReference type="InterPro" id="IPR029069">
    <property type="entry name" value="HotDog_dom_sf"/>
</dbReference>
<dbReference type="InterPro" id="IPR003965">
    <property type="entry name" value="Fatty_acid_synthase"/>
</dbReference>
<dbReference type="GO" id="GO:0016297">
    <property type="term" value="F:fatty acyl-[ACP] hydrolase activity"/>
    <property type="evidence" value="ECO:0007669"/>
    <property type="project" value="UniProtKB-EC"/>
</dbReference>
<feature type="compositionally biased region" description="Acidic residues" evidence="18">
    <location>
        <begin position="1"/>
        <end position="10"/>
    </location>
</feature>
<dbReference type="Gene3D" id="1.20.930.70">
    <property type="match status" value="1"/>
</dbReference>
<dbReference type="Gene3D" id="3.30.70.3330">
    <property type="match status" value="1"/>
</dbReference>
<dbReference type="InterPro" id="IPR013785">
    <property type="entry name" value="Aldolase_TIM"/>
</dbReference>
<dbReference type="PANTHER" id="PTHR10982">
    <property type="entry name" value="MALONYL COA-ACYL CARRIER PROTEIN TRANSACYLASE"/>
    <property type="match status" value="1"/>
</dbReference>
<dbReference type="GO" id="GO:0004321">
    <property type="term" value="F:fatty-acyl-CoA synthase activity"/>
    <property type="evidence" value="ECO:0007669"/>
    <property type="project" value="UniProtKB-EC"/>
</dbReference>
<dbReference type="Pfam" id="PF17951">
    <property type="entry name" value="FAS_meander"/>
    <property type="match status" value="1"/>
</dbReference>
<proteinExistence type="inferred from homology"/>
<keyword evidence="5 16" id="KW-0521">NADP</keyword>
<dbReference type="InterPro" id="IPR016452">
    <property type="entry name" value="Fas1/AflB-like"/>
</dbReference>
<sequence>MSVVEVEESEERGLCQSPDSAMPSPSPSPSSSPPPSVVDLIFHHANFRLALPIPSGYIPVLEPLRDAFLLSLLSTMPYKFLDSTLELALSFIEFLLDAESTAPSILAAVLYAIDRQFLGDIIDIHSLIYDQTSCPQKRQRWLHVYYQGIEASGARNTDGNDCTRKTGCSAFFHYAKSNRMGIMALFGGQGDANFTCIQELSDLYATYSPMLRPLIRIIDPLLEDLSCLPETRLFYQDRRLSIEKWVVDSDLMPGSHFIASAPVSVPVIGVLSLARYSVMCQVLGLTPGALRNIFDSTTGHSQGLLVSIAIARSGSWESFYDNCRLVVEALFWLGWECHQRAPNSVIQGASVRADIQMAGHNLPSYMLSLRGMDRSKVDSVLTHINKTLKPRARLYLALINSRDNHVVAGPVASLMHLQSYLDRRNCPEVDQSRIPFNQRKPCIQHDFLPISTAFHSPYLQGAAEALKKRLSDKHIRPDTLAIHVYHTGTGRDLGELSPDVNVLDVAFDAITQDLCDWPMTLDSALRPHVRPDPISHMLVFDRGGLAGLLKKMTEGLGIRMIQAADLESRDPEVGTMRDLLSPRLLDTSMGLQTWTQRFRPRLATGLTIGIKTRLTRLLGTPPVIVAGMTPTTAHWDVVSAVMNAGYHAELAGGGYHNAAEMETAIKDLAATISPGRGITCNLIYANPRAMSWQIRLLRKLSHSDVPIDGLTIGAGVPSLDVVADYIRTIKLRHISFKPGSILGIRQVVDIARAHPSFPIILQWTGGRGGGHHSCEDFHVPILATYGLIRQHPNIYLVAGSGFGDSDSIYPYLTGSWSVTRGHASMPFDGVLLGSRMMVAREAHTSPAVRDMIIRTTGVQDSDWQNTYNGAAGGIITVKSEMGEPIHKIATRGVLLWADMDKTVFSLPPGDRVPYLKSHRDSIISRLNEEFSKPWFGRNDRGDSVDLESMTYAQVLRRMAELMYVKHQARWIDSSYVDFAFRFSAQALERLWTNKFREVPAMSRARLVDDPYQFIDRFIETLPATNELLNPEDVSFFLALTKQSGQKPVNFIPALNQDFEFYFKKDSLWQSEDIDAVVDQDVGRVCILHGPVAAQYSNTSEETAKDILDSIVHPLIERMRRELPTTELVSGAASGLITPDSWSSVSPADKDIFTEDMSIPSSMTLSDVPENKSMSGAVVRFERCRTAPAWAQAVINGEMILQGSRCLPNPFRQLVQAYAGVSVQFDTVKSELMIVCEAAEKVASLLRMTSRNGIDIVAEIVPPESPATLQLFYQFDPSSNPVMVREVMTDRNARLKSFYGRLWFGTGSNPETSTSDTFYGVEMTLGLEMIRDLIDAVGPAFPDYRAVFADLDEMPISIGIVIAWGAISRPLVMCGIDGDLLRLVHRSNSFEYYPDTAPLRVGDIVTSQSRVRSVVVEEAGKCITVEAIIIRSSKPVMIVTSTFLFRGSFKDDEDSFDHTNDCKWTLHVSSKLDESILVHRNWFHLYQDTPSLMGRSVHFTIKSRFKHECDGSRTLRVTGTARCQLQGHRWEQVGTIGLECNNCSGNPVSDFLQRRGTSAVGQSTFDTATSINSDSIKVQMPITNRRYAEVSGDFNPIHVSPIFASIAQLPGMLSHGMCTSTITALALEYLVLGGDRGRLRKFSANFTGMVFPLDKLIIEMRHTGMVDGRMKSAIQVIRKEDNQTVLEGEAEVEQPGTAYLFTGQGSQSKGMGMDLYHSSAVAKALWDDIDQQLYKSYGWSVLDIVQNNPETHTIHFGGQRGRKIRDNYLAITTESVGPDGSCVQKPVLYGLTSTSTSYTFTDPRGLLYSTQFAQPAILLFEAAAFAELRARGHVSHHAIYAGHSLGEYGALSALSQDIPVAALAELAFYRGLMMQASVTRNDGGSVTYGMVAVNPARVGKFFNQTSLDRLVRLVATTSQELLEIVNFNVDGEQYVCSGTTTNLFVLGKLMDHIAQASDGASLVQDGLQDIAKPSSQLCALIQNQVDQAQALPGPITLHRGRATIPLQGIDVPFHSSHLRSTVDRFRQCLLKPGFLEGNVDVRELVGRYIPNLMAKPFSLDEAYIREAYELTRSPVLGGILGVE</sequence>
<dbReference type="InterPro" id="IPR032088">
    <property type="entry name" value="SAT"/>
</dbReference>
<dbReference type="PIRSF" id="PIRSF005562">
    <property type="entry name" value="FAS_yeast_beta"/>
    <property type="match status" value="1"/>
</dbReference>
<evidence type="ECO:0000259" key="19">
    <source>
        <dbReference type="SMART" id="SM00827"/>
    </source>
</evidence>
<evidence type="ECO:0000256" key="3">
    <source>
        <dbReference type="ARBA" id="ARBA00022679"/>
    </source>
</evidence>
<reference evidence="20" key="2">
    <citation type="submission" date="2020-02" db="EMBL/GenBank/DDBJ databases">
        <authorList>
            <person name="Gilchrist C.L.M."/>
            <person name="Chooi Y.-H."/>
        </authorList>
    </citation>
    <scope>NUCLEOTIDE SEQUENCE</scope>
    <source>
        <strain evidence="20">MST-FP2251</strain>
    </source>
</reference>
<evidence type="ECO:0000256" key="18">
    <source>
        <dbReference type="SAM" id="MobiDB-lite"/>
    </source>
</evidence>
<evidence type="ECO:0000256" key="16">
    <source>
        <dbReference type="PIRNR" id="PIRNR005562"/>
    </source>
</evidence>
<keyword evidence="3 16" id="KW-0808">Transferase</keyword>
<dbReference type="Gene3D" id="6.10.140.1400">
    <property type="match status" value="1"/>
</dbReference>
<dbReference type="GO" id="GO:0004318">
    <property type="term" value="F:enoyl-[acyl-carrier-protein] reductase (NADH) activity"/>
    <property type="evidence" value="ECO:0007669"/>
    <property type="project" value="UniProtKB-UniRule"/>
</dbReference>
<evidence type="ECO:0000313" key="21">
    <source>
        <dbReference type="Proteomes" id="UP001194746"/>
    </source>
</evidence>
<keyword evidence="21" id="KW-1185">Reference proteome</keyword>
<comment type="catalytic activity">
    <reaction evidence="12">
        <text>holo-[ACP] + malonyl-CoA = malonyl-[ACP] + CoA</text>
        <dbReference type="Rhea" id="RHEA:41792"/>
        <dbReference type="Rhea" id="RHEA-COMP:9623"/>
        <dbReference type="Rhea" id="RHEA-COMP:9685"/>
        <dbReference type="ChEBI" id="CHEBI:57287"/>
        <dbReference type="ChEBI" id="CHEBI:57384"/>
        <dbReference type="ChEBI" id="CHEBI:64479"/>
        <dbReference type="ChEBI" id="CHEBI:78449"/>
        <dbReference type="EC" id="2.3.1.39"/>
    </reaction>
</comment>
<dbReference type="GO" id="GO:0006633">
    <property type="term" value="P:fatty acid biosynthetic process"/>
    <property type="evidence" value="ECO:0007669"/>
    <property type="project" value="InterPro"/>
</dbReference>
<dbReference type="Pfam" id="PF22235">
    <property type="entry name" value="FAS1_thioest_ins"/>
    <property type="match status" value="1"/>
</dbReference>
<evidence type="ECO:0000256" key="4">
    <source>
        <dbReference type="ARBA" id="ARBA00022801"/>
    </source>
</evidence>
<dbReference type="Pfam" id="PF01575">
    <property type="entry name" value="MaoC_dehydratas"/>
    <property type="match status" value="1"/>
</dbReference>
<comment type="similarity">
    <text evidence="2 16">Belongs to the fungal fatty acid synthetase subunit beta family.</text>
</comment>
<keyword evidence="6 16" id="KW-0560">Oxidoreductase</keyword>
<feature type="region of interest" description="Disordered" evidence="18">
    <location>
        <begin position="1"/>
        <end position="34"/>
    </location>
</feature>
<dbReference type="InterPro" id="IPR013565">
    <property type="entry name" value="Fas1/AflB-like_central"/>
</dbReference>
<dbReference type="Gene3D" id="6.20.240.10">
    <property type="match status" value="1"/>
</dbReference>
<dbReference type="Gene3D" id="3.10.129.10">
    <property type="entry name" value="Hotdog Thioesterase"/>
    <property type="match status" value="1"/>
</dbReference>
<dbReference type="PRINTS" id="PR01483">
    <property type="entry name" value="FASYNTHASE"/>
</dbReference>
<dbReference type="GO" id="GO:0004312">
    <property type="term" value="F:fatty acid synthase activity"/>
    <property type="evidence" value="ECO:0007669"/>
    <property type="project" value="InterPro"/>
</dbReference>
<evidence type="ECO:0000256" key="12">
    <source>
        <dbReference type="ARBA" id="ARBA00048462"/>
    </source>
</evidence>
<dbReference type="Pfam" id="PF13452">
    <property type="entry name" value="FAS1_DH_region"/>
    <property type="match status" value="1"/>
</dbReference>
<dbReference type="InterPro" id="IPR002539">
    <property type="entry name" value="MaoC-like_dom"/>
</dbReference>
<dbReference type="InterPro" id="IPR040883">
    <property type="entry name" value="FAS_meander"/>
</dbReference>
<dbReference type="InterPro" id="IPR014043">
    <property type="entry name" value="Acyl_transferase_dom"/>
</dbReference>
<dbReference type="PANTHER" id="PTHR10982:SF21">
    <property type="entry name" value="FATTY ACID SYNTHASE SUBUNIT BETA"/>
    <property type="match status" value="1"/>
</dbReference>
<dbReference type="SUPFAM" id="SSF51412">
    <property type="entry name" value="Inosine monophosphate dehydrogenase (IMPDH)"/>
    <property type="match status" value="1"/>
</dbReference>
<protein>
    <recommendedName>
        <fullName evidence="19">Malonyl-CoA:ACP transacylase (MAT) domain-containing protein</fullName>
    </recommendedName>
</protein>
<dbReference type="Pfam" id="PF00698">
    <property type="entry name" value="Acyl_transf_1"/>
    <property type="match status" value="1"/>
</dbReference>
<dbReference type="GO" id="GO:0004313">
    <property type="term" value="F:[acyl-carrier-protein] S-acetyltransferase activity"/>
    <property type="evidence" value="ECO:0007669"/>
    <property type="project" value="UniProtKB-EC"/>
</dbReference>
<keyword evidence="7 16" id="KW-0520">NAD</keyword>
<evidence type="ECO:0000256" key="7">
    <source>
        <dbReference type="ARBA" id="ARBA00023027"/>
    </source>
</evidence>
<feature type="domain" description="Malonyl-CoA:ACP transacylase (MAT)" evidence="19">
    <location>
        <begin position="1699"/>
        <end position="2000"/>
    </location>
</feature>
<comment type="catalytic activity">
    <reaction evidence="13">
        <text>(9Z)-octadecenoyl-[ACP] + H2O = (9Z)-octadecenoate + holo-[ACP] + H(+)</text>
        <dbReference type="Rhea" id="RHEA:15057"/>
        <dbReference type="Rhea" id="RHEA-COMP:9685"/>
        <dbReference type="Rhea" id="RHEA-COMP:9924"/>
        <dbReference type="ChEBI" id="CHEBI:15377"/>
        <dbReference type="ChEBI" id="CHEBI:15378"/>
        <dbReference type="ChEBI" id="CHEBI:30823"/>
        <dbReference type="ChEBI" id="CHEBI:64479"/>
        <dbReference type="ChEBI" id="CHEBI:78783"/>
        <dbReference type="EC" id="3.1.2.14"/>
    </reaction>
</comment>
<comment type="subunit">
    <text evidence="10">[Alpha(6)beta(6)] hexamers of two multifunctional subunits (alpha and beta).</text>
</comment>
<evidence type="ECO:0000256" key="6">
    <source>
        <dbReference type="ARBA" id="ARBA00023002"/>
    </source>
</evidence>
<dbReference type="Gene3D" id="1.20.1050.120">
    <property type="match status" value="1"/>
</dbReference>
<dbReference type="Gene3D" id="3.30.1120.100">
    <property type="match status" value="1"/>
</dbReference>
<evidence type="ECO:0000256" key="10">
    <source>
        <dbReference type="ARBA" id="ARBA00033756"/>
    </source>
</evidence>
<dbReference type="InterPro" id="IPR039569">
    <property type="entry name" value="FAS1-like_DH_region"/>
</dbReference>
<dbReference type="Pfam" id="PF08354">
    <property type="entry name" value="Fas1-AflB-like_hel"/>
    <property type="match status" value="1"/>
</dbReference>
<dbReference type="Gene3D" id="3.40.366.10">
    <property type="entry name" value="Malonyl-Coenzyme A Acyl Carrier Protein, domain 2"/>
    <property type="match status" value="3"/>
</dbReference>
<organism evidence="20 21">
    <name type="scientific">Aspergillus nanangensis</name>
    <dbReference type="NCBI Taxonomy" id="2582783"/>
    <lineage>
        <taxon>Eukaryota</taxon>
        <taxon>Fungi</taxon>
        <taxon>Dikarya</taxon>
        <taxon>Ascomycota</taxon>
        <taxon>Pezizomycotina</taxon>
        <taxon>Eurotiomycetes</taxon>
        <taxon>Eurotiomycetidae</taxon>
        <taxon>Eurotiales</taxon>
        <taxon>Aspergillaceae</taxon>
        <taxon>Aspergillus</taxon>
        <taxon>Aspergillus subgen. Circumdati</taxon>
    </lineage>
</organism>
<dbReference type="FunFam" id="3.20.20.70:FF:000078">
    <property type="entry name" value="Fatty acid synthase beta subunit dehydratase"/>
    <property type="match status" value="1"/>
</dbReference>
<comment type="caution">
    <text evidence="20">The sequence shown here is derived from an EMBL/GenBank/DDBJ whole genome shotgun (WGS) entry which is preliminary data.</text>
</comment>
<evidence type="ECO:0000256" key="5">
    <source>
        <dbReference type="ARBA" id="ARBA00022857"/>
    </source>
</evidence>
<dbReference type="Gene3D" id="3.20.20.70">
    <property type="entry name" value="Aldolase class I"/>
    <property type="match status" value="1"/>
</dbReference>
<accession>A0AAD4H0Y1</accession>
<keyword evidence="4 16" id="KW-0378">Hydrolase</keyword>
<comment type="catalytic activity">
    <reaction evidence="15">
        <text>holo-[ACP] + acetyl-CoA = acetyl-[ACP] + CoA</text>
        <dbReference type="Rhea" id="RHEA:41788"/>
        <dbReference type="Rhea" id="RHEA-COMP:9621"/>
        <dbReference type="Rhea" id="RHEA-COMP:9685"/>
        <dbReference type="ChEBI" id="CHEBI:57287"/>
        <dbReference type="ChEBI" id="CHEBI:57288"/>
        <dbReference type="ChEBI" id="CHEBI:64479"/>
        <dbReference type="ChEBI" id="CHEBI:78446"/>
        <dbReference type="EC" id="2.3.1.38"/>
    </reaction>
</comment>
<dbReference type="InterPro" id="IPR016035">
    <property type="entry name" value="Acyl_Trfase/lysoPLipase"/>
</dbReference>
<dbReference type="CDD" id="cd03447">
    <property type="entry name" value="FAS_MaoC"/>
    <property type="match status" value="1"/>
</dbReference>
<feature type="active site" description="For acetyltransferase activity" evidence="17">
    <location>
        <position position="301"/>
    </location>
</feature>
<dbReference type="Pfam" id="PF16073">
    <property type="entry name" value="SAT"/>
    <property type="match status" value="1"/>
</dbReference>
<comment type="catalytic activity">
    <reaction evidence="1">
        <text>a (3R)-hydroxyacyl-[ACP] = a (2E)-enoyl-[ACP] + H2O</text>
        <dbReference type="Rhea" id="RHEA:13097"/>
        <dbReference type="Rhea" id="RHEA-COMP:9925"/>
        <dbReference type="Rhea" id="RHEA-COMP:9945"/>
        <dbReference type="ChEBI" id="CHEBI:15377"/>
        <dbReference type="ChEBI" id="CHEBI:78784"/>
        <dbReference type="ChEBI" id="CHEBI:78827"/>
        <dbReference type="EC" id="4.2.1.59"/>
    </reaction>
</comment>
<dbReference type="InterPro" id="IPR001227">
    <property type="entry name" value="Ac_transferase_dom_sf"/>
</dbReference>
<name>A0AAD4H0Y1_ASPNN</name>
<dbReference type="SUPFAM" id="SSF52151">
    <property type="entry name" value="FabD/lysophospholipase-like"/>
    <property type="match status" value="2"/>
</dbReference>
<dbReference type="SUPFAM" id="SSF54637">
    <property type="entry name" value="Thioesterase/thiol ester dehydrase-isomerase"/>
    <property type="match status" value="2"/>
</dbReference>
<evidence type="ECO:0000256" key="2">
    <source>
        <dbReference type="ARBA" id="ARBA00010009"/>
    </source>
</evidence>
<comment type="catalytic activity">
    <reaction evidence="14">
        <text>a 2,3-saturated acyl-[ACP] + NAD(+) = a (2E)-enoyl-[ACP] + NADH + H(+)</text>
        <dbReference type="Rhea" id="RHEA:10240"/>
        <dbReference type="Rhea" id="RHEA-COMP:9925"/>
        <dbReference type="Rhea" id="RHEA-COMP:9926"/>
        <dbReference type="ChEBI" id="CHEBI:15378"/>
        <dbReference type="ChEBI" id="CHEBI:57540"/>
        <dbReference type="ChEBI" id="CHEBI:57945"/>
        <dbReference type="ChEBI" id="CHEBI:78784"/>
        <dbReference type="ChEBI" id="CHEBI:78785"/>
        <dbReference type="EC" id="1.3.1.9"/>
    </reaction>
</comment>
<evidence type="ECO:0000256" key="1">
    <source>
        <dbReference type="ARBA" id="ARBA00001055"/>
    </source>
</evidence>
<evidence type="ECO:0000256" key="15">
    <source>
        <dbReference type="ARBA" id="ARBA00048835"/>
    </source>
</evidence>
<keyword evidence="8" id="KW-0456">Lyase</keyword>
<gene>
    <name evidence="20" type="ORF">FE257_000085</name>
</gene>
<evidence type="ECO:0000256" key="13">
    <source>
        <dbReference type="ARBA" id="ARBA00048536"/>
    </source>
</evidence>
<evidence type="ECO:0000256" key="11">
    <source>
        <dbReference type="ARBA" id="ARBA00048237"/>
    </source>
</evidence>
<comment type="catalytic activity">
    <reaction evidence="11">
        <text>acetyl-CoA + n malonyl-CoA + 2n NADPH + 4n H(+) = a long-chain-acyl-CoA + n CoA + n CO2 + 2n NADP(+).</text>
        <dbReference type="EC" id="2.3.1.86"/>
    </reaction>
</comment>
<feature type="compositionally biased region" description="Pro residues" evidence="18">
    <location>
        <begin position="24"/>
        <end position="34"/>
    </location>
</feature>